<reference evidence="8 9" key="1">
    <citation type="submission" date="2019-11" db="EMBL/GenBank/DDBJ databases">
        <title>Genome sequences of 17 halophilic strains isolated from different environments.</title>
        <authorList>
            <person name="Furrow R.E."/>
        </authorList>
    </citation>
    <scope>NUCLEOTIDE SEQUENCE [LARGE SCALE GENOMIC DNA]</scope>
    <source>
        <strain evidence="8 9">22507_15_FS</strain>
    </source>
</reference>
<dbReference type="InterPro" id="IPR027417">
    <property type="entry name" value="P-loop_NTPase"/>
</dbReference>
<evidence type="ECO:0000256" key="3">
    <source>
        <dbReference type="ARBA" id="ARBA00022692"/>
    </source>
</evidence>
<dbReference type="OrthoDB" id="288532at2"/>
<keyword evidence="3" id="KW-0812">Transmembrane</keyword>
<comment type="subcellular location">
    <subcellularLocation>
        <location evidence="1">Golgi apparatus membrane</location>
        <topology evidence="1">Single-pass type II membrane protein</topology>
    </subcellularLocation>
</comment>
<dbReference type="SUPFAM" id="SSF52540">
    <property type="entry name" value="P-loop containing nucleoside triphosphate hydrolases"/>
    <property type="match status" value="1"/>
</dbReference>
<dbReference type="PANTHER" id="PTHR12137:SF54">
    <property type="entry name" value="CARBOHYDRATE SULFOTRANSFERASE"/>
    <property type="match status" value="1"/>
</dbReference>
<dbReference type="AlphaFoldDB" id="A0A9X4YA74"/>
<keyword evidence="5" id="KW-0333">Golgi apparatus</keyword>
<evidence type="ECO:0000256" key="1">
    <source>
        <dbReference type="ARBA" id="ARBA00004323"/>
    </source>
</evidence>
<dbReference type="RefSeq" id="WP_160898370.1">
    <property type="nucleotide sequence ID" value="NZ_WMEX01000002.1"/>
</dbReference>
<dbReference type="Pfam" id="PF03567">
    <property type="entry name" value="Sulfotransfer_2"/>
    <property type="match status" value="1"/>
</dbReference>
<evidence type="ECO:0000256" key="5">
    <source>
        <dbReference type="ARBA" id="ARBA00023034"/>
    </source>
</evidence>
<dbReference type="EMBL" id="WMEX01000002">
    <property type="protein sequence ID" value="MYL26182.1"/>
    <property type="molecule type" value="Genomic_DNA"/>
</dbReference>
<keyword evidence="6" id="KW-0472">Membrane</keyword>
<comment type="caution">
    <text evidence="8">The sequence shown here is derived from an EMBL/GenBank/DDBJ whole genome shotgun (WGS) entry which is preliminary data.</text>
</comment>
<keyword evidence="9" id="KW-1185">Reference proteome</keyword>
<dbReference type="Gene3D" id="3.40.50.300">
    <property type="entry name" value="P-loop containing nucleotide triphosphate hydrolases"/>
    <property type="match status" value="1"/>
</dbReference>
<sequence>MIISHKHQFIFLKTTKTAGTSIELALSRFCGPNDIITPLSSEEEKIRQKIGGTPPQNYRPTSRFQYTGRDWWKLLSRGKPPRRYREHMPARKIRRHVRHETWNQYFKFCVARNPWDRVISQYYWRQRNLRQEEMPSIMEFLDSKHTQSLLRKGFGLYTLKGQVAVDKICRYESLEEDLEEVRQHLGLPEPLELPKAKSGVRKDKRHYSDVLSEAEKDRIADLFKDEIKLMGYQF</sequence>
<evidence type="ECO:0000256" key="4">
    <source>
        <dbReference type="ARBA" id="ARBA00022989"/>
    </source>
</evidence>
<accession>A0A9X4YA74</accession>
<dbReference type="GO" id="GO:0016051">
    <property type="term" value="P:carbohydrate biosynthetic process"/>
    <property type="evidence" value="ECO:0007669"/>
    <property type="project" value="InterPro"/>
</dbReference>
<dbReference type="GO" id="GO:0008146">
    <property type="term" value="F:sulfotransferase activity"/>
    <property type="evidence" value="ECO:0007669"/>
    <property type="project" value="InterPro"/>
</dbReference>
<evidence type="ECO:0000256" key="7">
    <source>
        <dbReference type="ARBA" id="ARBA00023180"/>
    </source>
</evidence>
<dbReference type="GO" id="GO:0016020">
    <property type="term" value="C:membrane"/>
    <property type="evidence" value="ECO:0007669"/>
    <property type="project" value="InterPro"/>
</dbReference>
<dbReference type="InterPro" id="IPR018011">
    <property type="entry name" value="Carb_sulfotrans_8-10"/>
</dbReference>
<dbReference type="PANTHER" id="PTHR12137">
    <property type="entry name" value="CARBOHYDRATE SULFOTRANSFERASE"/>
    <property type="match status" value="1"/>
</dbReference>
<proteinExistence type="predicted"/>
<keyword evidence="7" id="KW-0325">Glycoprotein</keyword>
<dbReference type="InterPro" id="IPR005331">
    <property type="entry name" value="Sulfotransferase"/>
</dbReference>
<evidence type="ECO:0000313" key="9">
    <source>
        <dbReference type="Proteomes" id="UP000460751"/>
    </source>
</evidence>
<keyword evidence="4" id="KW-1133">Transmembrane helix</keyword>
<gene>
    <name evidence="8" type="ORF">GLW01_05175</name>
</gene>
<name>A0A9X4YA74_9GAMM</name>
<evidence type="ECO:0000313" key="8">
    <source>
        <dbReference type="EMBL" id="MYL26182.1"/>
    </source>
</evidence>
<dbReference type="Proteomes" id="UP000460751">
    <property type="component" value="Unassembled WGS sequence"/>
</dbReference>
<keyword evidence="2" id="KW-0808">Transferase</keyword>
<protein>
    <submittedName>
        <fullName evidence="8">Chondroitin 4-O-sulfotransferase</fullName>
    </submittedName>
</protein>
<evidence type="ECO:0000256" key="6">
    <source>
        <dbReference type="ARBA" id="ARBA00023136"/>
    </source>
</evidence>
<organism evidence="8 9">
    <name type="scientific">Vreelandella halophila</name>
    <dbReference type="NCBI Taxonomy" id="86177"/>
    <lineage>
        <taxon>Bacteria</taxon>
        <taxon>Pseudomonadati</taxon>
        <taxon>Pseudomonadota</taxon>
        <taxon>Gammaproteobacteria</taxon>
        <taxon>Oceanospirillales</taxon>
        <taxon>Halomonadaceae</taxon>
        <taxon>Vreelandella</taxon>
    </lineage>
</organism>
<evidence type="ECO:0000256" key="2">
    <source>
        <dbReference type="ARBA" id="ARBA00022679"/>
    </source>
</evidence>